<dbReference type="InterPro" id="IPR002818">
    <property type="entry name" value="DJ-1/PfpI"/>
</dbReference>
<dbReference type="RefSeq" id="WP_126531915.1">
    <property type="nucleotide sequence ID" value="NZ_JAMWJM010000002.1"/>
</dbReference>
<dbReference type="Gene3D" id="3.40.50.880">
    <property type="match status" value="1"/>
</dbReference>
<dbReference type="InterPro" id="IPR029062">
    <property type="entry name" value="Class_I_gatase-like"/>
</dbReference>
<dbReference type="GO" id="GO:0006355">
    <property type="term" value="P:regulation of DNA-templated transcription"/>
    <property type="evidence" value="ECO:0007669"/>
    <property type="project" value="TreeGrafter"/>
</dbReference>
<name>A0A3S5APU5_SERRU</name>
<sequence>MTTEKLQIGMLLFPGVTQLDLTGPAEVFSASRRCDVHLIWKALQPVDTGAGWSINATRTFTTTPPLDVICIPGGTGQIALMDDDETLDFIRQQAGHASLITSVCTGSLVLGAAGLLKGYHATSHWMSLPQLQLLGAIPVRERVVRDRNRITGAGITSGIDFALNVLQTLLGAEVAQDVQLGIEYDPSPPYSFNSLATPERLAQLTQYAEQRQALRLESTRRAAARLEEQ</sequence>
<gene>
    <name evidence="2" type="ORF">NCTC10036_03221</name>
</gene>
<dbReference type="InterPro" id="IPR052158">
    <property type="entry name" value="INH-QAR"/>
</dbReference>
<evidence type="ECO:0000259" key="1">
    <source>
        <dbReference type="Pfam" id="PF01965"/>
    </source>
</evidence>
<feature type="domain" description="DJ-1/PfpI" evidence="1">
    <location>
        <begin position="9"/>
        <end position="167"/>
    </location>
</feature>
<dbReference type="Pfam" id="PF01965">
    <property type="entry name" value="DJ-1_PfpI"/>
    <property type="match status" value="1"/>
</dbReference>
<organism evidence="2 3">
    <name type="scientific">Serratia rubidaea</name>
    <name type="common">Serratia marinorubra</name>
    <dbReference type="NCBI Taxonomy" id="61652"/>
    <lineage>
        <taxon>Bacteria</taxon>
        <taxon>Pseudomonadati</taxon>
        <taxon>Pseudomonadota</taxon>
        <taxon>Gammaproteobacteria</taxon>
        <taxon>Enterobacterales</taxon>
        <taxon>Yersiniaceae</taxon>
        <taxon>Serratia</taxon>
    </lineage>
</organism>
<dbReference type="CDD" id="cd03139">
    <property type="entry name" value="GATase1_PfpI_2"/>
    <property type="match status" value="1"/>
</dbReference>
<accession>A0A3S5APU5</accession>
<protein>
    <submittedName>
        <fullName evidence="2">Transcriptional activator FtrA</fullName>
    </submittedName>
</protein>
<dbReference type="PANTHER" id="PTHR43130:SF2">
    <property type="entry name" value="DJ-1_PFPI DOMAIN-CONTAINING PROTEIN"/>
    <property type="match status" value="1"/>
</dbReference>
<proteinExistence type="predicted"/>
<dbReference type="SUPFAM" id="SSF52317">
    <property type="entry name" value="Class I glutamine amidotransferase-like"/>
    <property type="match status" value="1"/>
</dbReference>
<dbReference type="PANTHER" id="PTHR43130">
    <property type="entry name" value="ARAC-FAMILY TRANSCRIPTIONAL REGULATOR"/>
    <property type="match status" value="1"/>
</dbReference>
<evidence type="ECO:0000313" key="3">
    <source>
        <dbReference type="Proteomes" id="UP000281904"/>
    </source>
</evidence>
<dbReference type="EMBL" id="LR134493">
    <property type="protein sequence ID" value="VEI68065.1"/>
    <property type="molecule type" value="Genomic_DNA"/>
</dbReference>
<reference evidence="2 3" key="1">
    <citation type="submission" date="2018-12" db="EMBL/GenBank/DDBJ databases">
        <authorList>
            <consortium name="Pathogen Informatics"/>
        </authorList>
    </citation>
    <scope>NUCLEOTIDE SEQUENCE [LARGE SCALE GENOMIC DNA]</scope>
    <source>
        <strain evidence="2 3">NCTC10036</strain>
    </source>
</reference>
<dbReference type="Proteomes" id="UP000281904">
    <property type="component" value="Chromosome"/>
</dbReference>
<dbReference type="AlphaFoldDB" id="A0A3S5APU5"/>
<evidence type="ECO:0000313" key="2">
    <source>
        <dbReference type="EMBL" id="VEI68065.1"/>
    </source>
</evidence>